<proteinExistence type="predicted"/>
<comment type="caution">
    <text evidence="3">The sequence shown here is derived from an EMBL/GenBank/DDBJ whole genome shotgun (WGS) entry which is preliminary data.</text>
</comment>
<dbReference type="Pfam" id="PF00561">
    <property type="entry name" value="Abhydrolase_1"/>
    <property type="match status" value="1"/>
</dbReference>
<sequence length="273" mass="29792">MVLVHGFPDDHRVWDGVVARLAEDHHVVTYDVRGAGTSSKPRRIADYRLDALAADLQAVIDHVDDGGGVHLVGHDWGSVQGWHLVTDPGHRGVLSYTSISGPCVDHLPGWIRRRVRDGRWQDVVALWKSPIYMGLLQIPLLAPLLCRLGLVDLSVAAAVKVFERPDDDAESATGRSARANGAAVRMYAANLLPRLARAERGGTEVPVQILTPTSDVFIPPVSQTDPHPDVHTVHISPVTGGHWAPAHNPSGIASAVVAWIVRWQPRLPERLQR</sequence>
<dbReference type="STRING" id="1041522.GCA_002105755_03254"/>
<dbReference type="EMBL" id="AFVW02000003">
    <property type="protein sequence ID" value="EJO89252.1"/>
    <property type="molecule type" value="Genomic_DNA"/>
</dbReference>
<accession>J4JVL6</accession>
<evidence type="ECO:0000313" key="4">
    <source>
        <dbReference type="Proteomes" id="UP000006455"/>
    </source>
</evidence>
<dbReference type="InterPro" id="IPR000073">
    <property type="entry name" value="AB_hydrolase_1"/>
</dbReference>
<dbReference type="eggNOG" id="COG2267">
    <property type="taxonomic scope" value="Bacteria"/>
</dbReference>
<dbReference type="InterPro" id="IPR000639">
    <property type="entry name" value="Epox_hydrolase-like"/>
</dbReference>
<organism evidence="3 4">
    <name type="scientific">Mycobacterium colombiense CECT 3035</name>
    <dbReference type="NCBI Taxonomy" id="1041522"/>
    <lineage>
        <taxon>Bacteria</taxon>
        <taxon>Bacillati</taxon>
        <taxon>Actinomycetota</taxon>
        <taxon>Actinomycetes</taxon>
        <taxon>Mycobacteriales</taxon>
        <taxon>Mycobacteriaceae</taxon>
        <taxon>Mycobacterium</taxon>
        <taxon>Mycobacterium avium complex (MAC)</taxon>
    </lineage>
</organism>
<dbReference type="PANTHER" id="PTHR43329">
    <property type="entry name" value="EPOXIDE HYDROLASE"/>
    <property type="match status" value="1"/>
</dbReference>
<gene>
    <name evidence="3" type="ORF">MCOL_V213420</name>
</gene>
<dbReference type="PRINTS" id="PR00412">
    <property type="entry name" value="EPOXHYDRLASE"/>
</dbReference>
<dbReference type="GO" id="GO:0016787">
    <property type="term" value="F:hydrolase activity"/>
    <property type="evidence" value="ECO:0007669"/>
    <property type="project" value="UniProtKB-KW"/>
</dbReference>
<reference evidence="3 4" key="1">
    <citation type="journal article" date="2011" name="J. Bacteriol.">
        <title>Genome sequence of the Mycobacterium colombiense type strain, CECT 3035.</title>
        <authorList>
            <person name="Gonzalez-Perez M."/>
            <person name="Murcia M.I."/>
            <person name="Landsman D."/>
            <person name="Jordan I.K."/>
            <person name="Marino-Ramirez L."/>
        </authorList>
    </citation>
    <scope>NUCLEOTIDE SEQUENCE [LARGE SCALE GENOMIC DNA]</scope>
    <source>
        <strain evidence="3 4">CECT 3035</strain>
    </source>
</reference>
<dbReference type="Gene3D" id="3.40.50.1820">
    <property type="entry name" value="alpha/beta hydrolase"/>
    <property type="match status" value="1"/>
</dbReference>
<name>J4JVL6_9MYCO</name>
<evidence type="ECO:0000256" key="1">
    <source>
        <dbReference type="ARBA" id="ARBA00022801"/>
    </source>
</evidence>
<feature type="domain" description="AB hydrolase-1" evidence="2">
    <location>
        <begin position="1"/>
        <end position="150"/>
    </location>
</feature>
<protein>
    <submittedName>
        <fullName evidence="3">Short chain dehydrogenase</fullName>
    </submittedName>
</protein>
<keyword evidence="1" id="KW-0378">Hydrolase</keyword>
<evidence type="ECO:0000259" key="2">
    <source>
        <dbReference type="Pfam" id="PF00561"/>
    </source>
</evidence>
<evidence type="ECO:0000313" key="3">
    <source>
        <dbReference type="EMBL" id="EJO89252.1"/>
    </source>
</evidence>
<dbReference type="InterPro" id="IPR029058">
    <property type="entry name" value="AB_hydrolase_fold"/>
</dbReference>
<dbReference type="Proteomes" id="UP000006455">
    <property type="component" value="Unassembled WGS sequence"/>
</dbReference>
<dbReference type="SUPFAM" id="SSF53474">
    <property type="entry name" value="alpha/beta-Hydrolases"/>
    <property type="match status" value="1"/>
</dbReference>
<dbReference type="AlphaFoldDB" id="J4JVL6"/>